<reference evidence="1 2" key="1">
    <citation type="submission" date="2023-02" db="EMBL/GenBank/DDBJ databases">
        <title>Complete genome sequence of a novel bacterium Oceanimonas sp. NTOU-MSR1 isolated from marine coast sediment.</title>
        <authorList>
            <person name="Yang H.-T."/>
            <person name="Chen Y.-L."/>
            <person name="Ho Y.-N."/>
        </authorList>
    </citation>
    <scope>NUCLEOTIDE SEQUENCE [LARGE SCALE GENOMIC DNA]</scope>
    <source>
        <strain evidence="1 2">NTOU-MSR1</strain>
    </source>
</reference>
<keyword evidence="1" id="KW-0547">Nucleotide-binding</keyword>
<gene>
    <name evidence="1" type="ORF">PU634_06955</name>
</gene>
<evidence type="ECO:0000313" key="2">
    <source>
        <dbReference type="Proteomes" id="UP001223802"/>
    </source>
</evidence>
<keyword evidence="1" id="KW-0067">ATP-binding</keyword>
<dbReference type="PANTHER" id="PTHR30595">
    <property type="entry name" value="GLPR-RELATED TRANSCRIPTIONAL REPRESSOR"/>
    <property type="match status" value="1"/>
</dbReference>
<name>A0AA50KRQ0_9GAMM</name>
<dbReference type="EMBL" id="CP118224">
    <property type="protein sequence ID" value="WMC12096.1"/>
    <property type="molecule type" value="Genomic_DNA"/>
</dbReference>
<dbReference type="Gene3D" id="3.30.565.60">
    <property type="match status" value="1"/>
</dbReference>
<dbReference type="Pfam" id="PF13749">
    <property type="entry name" value="HATPase_c_4"/>
    <property type="match status" value="1"/>
</dbReference>
<organism evidence="1 2">
    <name type="scientific">Oceanimonas pelagia</name>
    <dbReference type="NCBI Taxonomy" id="3028314"/>
    <lineage>
        <taxon>Bacteria</taxon>
        <taxon>Pseudomonadati</taxon>
        <taxon>Pseudomonadota</taxon>
        <taxon>Gammaproteobacteria</taxon>
        <taxon>Aeromonadales</taxon>
        <taxon>Aeromonadaceae</taxon>
        <taxon>Oceanimonas</taxon>
    </lineage>
</organism>
<dbReference type="InterPro" id="IPR038475">
    <property type="entry name" value="RecG_C_sf"/>
</dbReference>
<dbReference type="Proteomes" id="UP001223802">
    <property type="component" value="Chromosome"/>
</dbReference>
<evidence type="ECO:0000313" key="1">
    <source>
        <dbReference type="EMBL" id="WMC12096.1"/>
    </source>
</evidence>
<protein>
    <submittedName>
        <fullName evidence="1">ATP-binding protein</fullName>
    </submittedName>
</protein>
<proteinExistence type="predicted"/>
<dbReference type="KEGG" id="ope:PU634_06955"/>
<dbReference type="RefSeq" id="WP_306763333.1">
    <property type="nucleotide sequence ID" value="NZ_CP118224.1"/>
</dbReference>
<dbReference type="PANTHER" id="PTHR30595:SF6">
    <property type="entry name" value="SCHLAFEN ALBA-2 DOMAIN-CONTAINING PROTEIN"/>
    <property type="match status" value="1"/>
</dbReference>
<accession>A0AA50KRQ0</accession>
<dbReference type="GO" id="GO:0005524">
    <property type="term" value="F:ATP binding"/>
    <property type="evidence" value="ECO:0007669"/>
    <property type="project" value="UniProtKB-KW"/>
</dbReference>
<dbReference type="AlphaFoldDB" id="A0AA50KRQ0"/>
<keyword evidence="2" id="KW-1185">Reference proteome</keyword>
<sequence length="219" mass="24779">MPITINGPVEAVIDQVISQVSNYIDGASFEDNGKLVRLSYPSEALKEILVNAVIHRDYSLNDDIHVRVFDNRVEIQSPGKLPGYMNLDNLYDERFSRNPNLVRMLHNLPNPVNHDIGEGLDTAKNELKRAGLVDPEFDEKDNAFIVTIRHQKLASIEDVVMQYFEDNPGTSIGNKLVRQLSGEDDMQKVKLALQKLRANGLIKLEDESASPFNYRYIKA</sequence>